<evidence type="ECO:0000256" key="1">
    <source>
        <dbReference type="SAM" id="MobiDB-lite"/>
    </source>
</evidence>
<keyword evidence="3" id="KW-1185">Reference proteome</keyword>
<evidence type="ECO:0000313" key="3">
    <source>
        <dbReference type="Proteomes" id="UP000604825"/>
    </source>
</evidence>
<dbReference type="OrthoDB" id="1921042at2759"/>
<gene>
    <name evidence="2" type="ORF">NCGR_LOCUS2984</name>
</gene>
<dbReference type="GO" id="GO:0016071">
    <property type="term" value="P:mRNA metabolic process"/>
    <property type="evidence" value="ECO:0007669"/>
    <property type="project" value="UniProtKB-ARBA"/>
</dbReference>
<dbReference type="EMBL" id="CAJGYO010000001">
    <property type="protein sequence ID" value="CAD6205151.1"/>
    <property type="molecule type" value="Genomic_DNA"/>
</dbReference>
<protein>
    <submittedName>
        <fullName evidence="2">Uncharacterized protein</fullName>
    </submittedName>
</protein>
<feature type="region of interest" description="Disordered" evidence="1">
    <location>
        <begin position="33"/>
        <end position="141"/>
    </location>
</feature>
<evidence type="ECO:0000313" key="2">
    <source>
        <dbReference type="EMBL" id="CAD6205151.1"/>
    </source>
</evidence>
<dbReference type="PANTHER" id="PTHR35306:SF1">
    <property type="entry name" value="VQ DOMAIN-CONTAINING PROTEIN"/>
    <property type="match status" value="1"/>
</dbReference>
<accession>A0A811MIJ1</accession>
<dbReference type="PANTHER" id="PTHR35306">
    <property type="entry name" value="BNAA03G57290D PROTEIN"/>
    <property type="match status" value="1"/>
</dbReference>
<feature type="compositionally biased region" description="Low complexity" evidence="1">
    <location>
        <begin position="113"/>
        <end position="124"/>
    </location>
</feature>
<feature type="compositionally biased region" description="Basic residues" evidence="1">
    <location>
        <begin position="103"/>
        <end position="112"/>
    </location>
</feature>
<name>A0A811MIJ1_9POAL</name>
<reference evidence="2" key="1">
    <citation type="submission" date="2020-10" db="EMBL/GenBank/DDBJ databases">
        <authorList>
            <person name="Han B."/>
            <person name="Lu T."/>
            <person name="Zhao Q."/>
            <person name="Huang X."/>
            <person name="Zhao Y."/>
        </authorList>
    </citation>
    <scope>NUCLEOTIDE SEQUENCE</scope>
</reference>
<feature type="compositionally biased region" description="Polar residues" evidence="1">
    <location>
        <begin position="48"/>
        <end position="60"/>
    </location>
</feature>
<dbReference type="Proteomes" id="UP000604825">
    <property type="component" value="Unassembled WGS sequence"/>
</dbReference>
<organism evidence="2 3">
    <name type="scientific">Miscanthus lutarioriparius</name>
    <dbReference type="NCBI Taxonomy" id="422564"/>
    <lineage>
        <taxon>Eukaryota</taxon>
        <taxon>Viridiplantae</taxon>
        <taxon>Streptophyta</taxon>
        <taxon>Embryophyta</taxon>
        <taxon>Tracheophyta</taxon>
        <taxon>Spermatophyta</taxon>
        <taxon>Magnoliopsida</taxon>
        <taxon>Liliopsida</taxon>
        <taxon>Poales</taxon>
        <taxon>Poaceae</taxon>
        <taxon>PACMAD clade</taxon>
        <taxon>Panicoideae</taxon>
        <taxon>Andropogonodae</taxon>
        <taxon>Andropogoneae</taxon>
        <taxon>Saccharinae</taxon>
        <taxon>Miscanthus</taxon>
    </lineage>
</organism>
<dbReference type="Pfam" id="PF15365">
    <property type="entry name" value="PNRC"/>
    <property type="match status" value="1"/>
</dbReference>
<proteinExistence type="predicted"/>
<sequence>MRRRLLLATKVFPRGFFALRKLRDSARKALVIIPEQRNHHHRHPGARSKSSGPHFSSPPTSRGFRGMNCRSFHSGGCVGVLPSPPPPPARTYSSPEPKTPKQQPRHGGKRSRPISISPSTSPPTHSELWAGPAFSNSPPPSSLPIPKFSLRQKRSISLELPPVERSVDVEVRLHAKSAPSSPVEGSGYDFFNDDAIASAIATENLRRILQLDIADH</sequence>
<dbReference type="InterPro" id="IPR028322">
    <property type="entry name" value="PNRC-like_rgn"/>
</dbReference>
<dbReference type="AlphaFoldDB" id="A0A811MIJ1"/>
<comment type="caution">
    <text evidence="2">The sequence shown here is derived from an EMBL/GenBank/DDBJ whole genome shotgun (WGS) entry which is preliminary data.</text>
</comment>